<name>A0AAD6TVD3_9AGAR</name>
<dbReference type="Proteomes" id="UP001222325">
    <property type="component" value="Unassembled WGS sequence"/>
</dbReference>
<feature type="compositionally biased region" description="Pro residues" evidence="1">
    <location>
        <begin position="387"/>
        <end position="397"/>
    </location>
</feature>
<keyword evidence="4" id="KW-1185">Reference proteome</keyword>
<feature type="compositionally biased region" description="Gly residues" evidence="1">
    <location>
        <begin position="279"/>
        <end position="294"/>
    </location>
</feature>
<organism evidence="3 4">
    <name type="scientific">Mycena belliarum</name>
    <dbReference type="NCBI Taxonomy" id="1033014"/>
    <lineage>
        <taxon>Eukaryota</taxon>
        <taxon>Fungi</taxon>
        <taxon>Dikarya</taxon>
        <taxon>Basidiomycota</taxon>
        <taxon>Agaricomycotina</taxon>
        <taxon>Agaricomycetes</taxon>
        <taxon>Agaricomycetidae</taxon>
        <taxon>Agaricales</taxon>
        <taxon>Marasmiineae</taxon>
        <taxon>Mycenaceae</taxon>
        <taxon>Mycena</taxon>
    </lineage>
</organism>
<proteinExistence type="predicted"/>
<evidence type="ECO:0000256" key="2">
    <source>
        <dbReference type="SAM" id="Phobius"/>
    </source>
</evidence>
<dbReference type="CDD" id="cd12087">
    <property type="entry name" value="TM_EGFR-like"/>
    <property type="match status" value="1"/>
</dbReference>
<evidence type="ECO:0000256" key="1">
    <source>
        <dbReference type="SAM" id="MobiDB-lite"/>
    </source>
</evidence>
<sequence>MTSRNFTIDNVNPLIQYAPAAAWSEGSRTGGDPLASSYSNNGTFTLCTTQGSSATFSFNGTQVYVFGARRANHGPYTVTLDGASATFDGFSAAPLFGTLFVSKVMPQGIHTVTVTNALTDTTKPFLDIDFITWTSKVTGDGKIETVEDTEAQFTYQPSTSWSTDLSSNLLTGFSGNNGHVTLTTGASALISFTGDFITVFGAVGPNIAPYTVKVDGAIGATFNATKRDYTPQVALYHADGLGSGNHTLELISQPAVAGQLLAVDFVQVAPAAATPTGSGSRGGSDAGAASGGGKTTKSSIGPAIGGAVAGIAALVIIGLIAFFCLRRKRRREQENDYIAPYPGAPVAAPASYTMNSINNGNMPASSMSMYSTTSQAQLVPQRYHDTSPPPIPVPFPPHTQSDAGSHPYYHNNTRSVSGHDRDDAASSSGRASSVFSSGAAGLGARGPSISRSGKGAPLPLPPTANMPLPTGTSRMHVPGREQDFGPLPNSPLPPDYSQATESYNPRSSLAYNRSESAYTSAS</sequence>
<accession>A0AAD6TVD3</accession>
<feature type="region of interest" description="Disordered" evidence="1">
    <location>
        <begin position="273"/>
        <end position="295"/>
    </location>
</feature>
<evidence type="ECO:0008006" key="5">
    <source>
        <dbReference type="Google" id="ProtNLM"/>
    </source>
</evidence>
<dbReference type="AlphaFoldDB" id="A0AAD6TVD3"/>
<feature type="compositionally biased region" description="Polar residues" evidence="1">
    <location>
        <begin position="497"/>
        <end position="522"/>
    </location>
</feature>
<feature type="transmembrane region" description="Helical" evidence="2">
    <location>
        <begin position="303"/>
        <end position="325"/>
    </location>
</feature>
<dbReference type="Gene3D" id="2.60.120.260">
    <property type="entry name" value="Galactose-binding domain-like"/>
    <property type="match status" value="2"/>
</dbReference>
<reference evidence="3" key="1">
    <citation type="submission" date="2023-03" db="EMBL/GenBank/DDBJ databases">
        <title>Massive genome expansion in bonnet fungi (Mycena s.s.) driven by repeated elements and novel gene families across ecological guilds.</title>
        <authorList>
            <consortium name="Lawrence Berkeley National Laboratory"/>
            <person name="Harder C.B."/>
            <person name="Miyauchi S."/>
            <person name="Viragh M."/>
            <person name="Kuo A."/>
            <person name="Thoen E."/>
            <person name="Andreopoulos B."/>
            <person name="Lu D."/>
            <person name="Skrede I."/>
            <person name="Drula E."/>
            <person name="Henrissat B."/>
            <person name="Morin E."/>
            <person name="Kohler A."/>
            <person name="Barry K."/>
            <person name="LaButti K."/>
            <person name="Morin E."/>
            <person name="Salamov A."/>
            <person name="Lipzen A."/>
            <person name="Mereny Z."/>
            <person name="Hegedus B."/>
            <person name="Baldrian P."/>
            <person name="Stursova M."/>
            <person name="Weitz H."/>
            <person name="Taylor A."/>
            <person name="Grigoriev I.V."/>
            <person name="Nagy L.G."/>
            <person name="Martin F."/>
            <person name="Kauserud H."/>
        </authorList>
    </citation>
    <scope>NUCLEOTIDE SEQUENCE</scope>
    <source>
        <strain evidence="3">CBHHK173m</strain>
    </source>
</reference>
<dbReference type="EMBL" id="JARJCN010000059">
    <property type="protein sequence ID" value="KAJ7079587.1"/>
    <property type="molecule type" value="Genomic_DNA"/>
</dbReference>
<feature type="region of interest" description="Disordered" evidence="1">
    <location>
        <begin position="374"/>
        <end position="522"/>
    </location>
</feature>
<keyword evidence="2" id="KW-1133">Transmembrane helix</keyword>
<gene>
    <name evidence="3" type="ORF">B0H15DRAFT_499260</name>
</gene>
<comment type="caution">
    <text evidence="3">The sequence shown here is derived from an EMBL/GenBank/DDBJ whole genome shotgun (WGS) entry which is preliminary data.</text>
</comment>
<keyword evidence="2" id="KW-0812">Transmembrane</keyword>
<keyword evidence="2" id="KW-0472">Membrane</keyword>
<protein>
    <recommendedName>
        <fullName evidence="5">Transmembrane protein</fullName>
    </recommendedName>
</protein>
<evidence type="ECO:0000313" key="4">
    <source>
        <dbReference type="Proteomes" id="UP001222325"/>
    </source>
</evidence>
<evidence type="ECO:0000313" key="3">
    <source>
        <dbReference type="EMBL" id="KAJ7079587.1"/>
    </source>
</evidence>
<feature type="compositionally biased region" description="Low complexity" evidence="1">
    <location>
        <begin position="425"/>
        <end position="439"/>
    </location>
</feature>